<keyword evidence="6 12" id="KW-0812">Transmembrane</keyword>
<keyword evidence="5 15" id="KW-0808">Transferase</keyword>
<dbReference type="InterPro" id="IPR005467">
    <property type="entry name" value="His_kinase_dom"/>
</dbReference>
<evidence type="ECO:0000256" key="5">
    <source>
        <dbReference type="ARBA" id="ARBA00022679"/>
    </source>
</evidence>
<dbReference type="PROSITE" id="PS50109">
    <property type="entry name" value="HIS_KIN"/>
    <property type="match status" value="1"/>
</dbReference>
<dbReference type="Gene3D" id="6.10.340.10">
    <property type="match status" value="1"/>
</dbReference>
<evidence type="ECO:0000256" key="8">
    <source>
        <dbReference type="ARBA" id="ARBA00022989"/>
    </source>
</evidence>
<dbReference type="GO" id="GO:0005886">
    <property type="term" value="C:plasma membrane"/>
    <property type="evidence" value="ECO:0007669"/>
    <property type="project" value="TreeGrafter"/>
</dbReference>
<dbReference type="CDD" id="cd00082">
    <property type="entry name" value="HisKA"/>
    <property type="match status" value="1"/>
</dbReference>
<evidence type="ECO:0000256" key="12">
    <source>
        <dbReference type="SAM" id="Phobius"/>
    </source>
</evidence>
<dbReference type="PROSITE" id="PS50885">
    <property type="entry name" value="HAMP"/>
    <property type="match status" value="1"/>
</dbReference>
<evidence type="ECO:0000256" key="9">
    <source>
        <dbReference type="ARBA" id="ARBA00023012"/>
    </source>
</evidence>
<dbReference type="Pfam" id="PF00512">
    <property type="entry name" value="HisKA"/>
    <property type="match status" value="1"/>
</dbReference>
<feature type="domain" description="Histidine kinase" evidence="13">
    <location>
        <begin position="269"/>
        <end position="484"/>
    </location>
</feature>
<keyword evidence="7 15" id="KW-0418">Kinase</keyword>
<dbReference type="Pfam" id="PF02518">
    <property type="entry name" value="HATPase_c"/>
    <property type="match status" value="1"/>
</dbReference>
<dbReference type="InterPro" id="IPR050428">
    <property type="entry name" value="TCS_sensor_his_kinase"/>
</dbReference>
<evidence type="ECO:0000256" key="2">
    <source>
        <dbReference type="ARBA" id="ARBA00004370"/>
    </source>
</evidence>
<accession>A0A1J5RS67</accession>
<dbReference type="SUPFAM" id="SSF47384">
    <property type="entry name" value="Homodimeric domain of signal transducing histidine kinase"/>
    <property type="match status" value="1"/>
</dbReference>
<dbReference type="Gene3D" id="1.10.287.130">
    <property type="match status" value="1"/>
</dbReference>
<dbReference type="InterPro" id="IPR003661">
    <property type="entry name" value="HisK_dim/P_dom"/>
</dbReference>
<comment type="subcellular location">
    <subcellularLocation>
        <location evidence="2">Membrane</location>
    </subcellularLocation>
</comment>
<feature type="region of interest" description="Disordered" evidence="11">
    <location>
        <begin position="57"/>
        <end position="84"/>
    </location>
</feature>
<evidence type="ECO:0000259" key="13">
    <source>
        <dbReference type="PROSITE" id="PS50109"/>
    </source>
</evidence>
<dbReference type="InterPro" id="IPR004358">
    <property type="entry name" value="Sig_transdc_His_kin-like_C"/>
</dbReference>
<keyword evidence="4" id="KW-0597">Phosphoprotein</keyword>
<feature type="transmembrane region" description="Helical" evidence="12">
    <location>
        <begin position="184"/>
        <end position="207"/>
    </location>
</feature>
<feature type="domain" description="HAMP" evidence="14">
    <location>
        <begin position="208"/>
        <end position="261"/>
    </location>
</feature>
<dbReference type="InterPro" id="IPR003660">
    <property type="entry name" value="HAMP_dom"/>
</dbReference>
<evidence type="ECO:0000313" key="15">
    <source>
        <dbReference type="EMBL" id="OIQ98822.1"/>
    </source>
</evidence>
<dbReference type="PRINTS" id="PR00344">
    <property type="entry name" value="BCTRLSENSOR"/>
</dbReference>
<dbReference type="CDD" id="cd06225">
    <property type="entry name" value="HAMP"/>
    <property type="match status" value="1"/>
</dbReference>
<evidence type="ECO:0000256" key="11">
    <source>
        <dbReference type="SAM" id="MobiDB-lite"/>
    </source>
</evidence>
<dbReference type="SMART" id="SM00387">
    <property type="entry name" value="HATPase_c"/>
    <property type="match status" value="1"/>
</dbReference>
<dbReference type="PANTHER" id="PTHR45436:SF5">
    <property type="entry name" value="SENSOR HISTIDINE KINASE TRCS"/>
    <property type="match status" value="1"/>
</dbReference>
<dbReference type="FunFam" id="3.30.565.10:FF:000006">
    <property type="entry name" value="Sensor histidine kinase WalK"/>
    <property type="match status" value="1"/>
</dbReference>
<feature type="compositionally biased region" description="Basic and acidic residues" evidence="11">
    <location>
        <begin position="135"/>
        <end position="144"/>
    </location>
</feature>
<sequence>MIRIRSMRWRLQFWHGLLLATVLVAGGLTAYEYARAAMLGSTDAELDRRVGFFGQLLRGGPPPLRPGRGGPAGGMPEGPGGRPRMAEHLQRALQNLPPDEEATYSLANSEGWYYVVWPPGASKAICSENAPSDVSRPESADLRHPGPNHRNRGDAREAFLELRPGGVALVGHVMTADYARLHRYAGFLAAGCAAVLALGLLVGRWIVGRSLRPIRAITEAAGKIADGALSERIQTSDTDSELGTLARVLNETFARLESSFAQQARFTADAAHELRTPVSILLTHTENALSSPCEVADHREAFAACQRAAQRMRNLIESLLVLARLDSGQDPARRLSVDLAVRAAESIALLRPLAESRKITLTLDLTPAPCLADPDELDRVITNLAANAIQHNAEGGTARLSTFVDAGQACLVVSDSGPGIPPEHLSHVFERFYRADSSRSRASGGAGLGLAIAKAIVEAHRGSISVQSDPGRGATFTVRIPSQPRTSA</sequence>
<comment type="caution">
    <text evidence="15">The sequence shown here is derived from an EMBL/GenBank/DDBJ whole genome shotgun (WGS) entry which is preliminary data.</text>
</comment>
<keyword evidence="10 12" id="KW-0472">Membrane</keyword>
<dbReference type="EC" id="2.7.13.3" evidence="3"/>
<gene>
    <name evidence="15" type="primary">cusS_8</name>
    <name evidence="15" type="ORF">GALL_191880</name>
</gene>
<dbReference type="CDD" id="cd00075">
    <property type="entry name" value="HATPase"/>
    <property type="match status" value="1"/>
</dbReference>
<evidence type="ECO:0000256" key="4">
    <source>
        <dbReference type="ARBA" id="ARBA00022553"/>
    </source>
</evidence>
<evidence type="ECO:0000259" key="14">
    <source>
        <dbReference type="PROSITE" id="PS50885"/>
    </source>
</evidence>
<dbReference type="AlphaFoldDB" id="A0A1J5RS67"/>
<dbReference type="EMBL" id="MLJW01000114">
    <property type="protein sequence ID" value="OIQ98822.1"/>
    <property type="molecule type" value="Genomic_DNA"/>
</dbReference>
<reference evidence="15" key="1">
    <citation type="submission" date="2016-10" db="EMBL/GenBank/DDBJ databases">
        <title>Sequence of Gallionella enrichment culture.</title>
        <authorList>
            <person name="Poehlein A."/>
            <person name="Muehling M."/>
            <person name="Daniel R."/>
        </authorList>
    </citation>
    <scope>NUCLEOTIDE SEQUENCE</scope>
</reference>
<dbReference type="Pfam" id="PF00672">
    <property type="entry name" value="HAMP"/>
    <property type="match status" value="1"/>
</dbReference>
<comment type="catalytic activity">
    <reaction evidence="1">
        <text>ATP + protein L-histidine = ADP + protein N-phospho-L-histidine.</text>
        <dbReference type="EC" id="2.7.13.3"/>
    </reaction>
</comment>
<evidence type="ECO:0000256" key="6">
    <source>
        <dbReference type="ARBA" id="ARBA00022692"/>
    </source>
</evidence>
<keyword evidence="8 12" id="KW-1133">Transmembrane helix</keyword>
<dbReference type="SMART" id="SM00304">
    <property type="entry name" value="HAMP"/>
    <property type="match status" value="1"/>
</dbReference>
<name>A0A1J5RS67_9ZZZZ</name>
<organism evidence="15">
    <name type="scientific">mine drainage metagenome</name>
    <dbReference type="NCBI Taxonomy" id="410659"/>
    <lineage>
        <taxon>unclassified sequences</taxon>
        <taxon>metagenomes</taxon>
        <taxon>ecological metagenomes</taxon>
    </lineage>
</organism>
<dbReference type="InterPro" id="IPR036890">
    <property type="entry name" value="HATPase_C_sf"/>
</dbReference>
<dbReference type="InterPro" id="IPR003594">
    <property type="entry name" value="HATPase_dom"/>
</dbReference>
<evidence type="ECO:0000256" key="1">
    <source>
        <dbReference type="ARBA" id="ARBA00000085"/>
    </source>
</evidence>
<dbReference type="SUPFAM" id="SSF55874">
    <property type="entry name" value="ATPase domain of HSP90 chaperone/DNA topoisomerase II/histidine kinase"/>
    <property type="match status" value="1"/>
</dbReference>
<feature type="compositionally biased region" description="Gly residues" evidence="11">
    <location>
        <begin position="67"/>
        <end position="81"/>
    </location>
</feature>
<evidence type="ECO:0000256" key="10">
    <source>
        <dbReference type="ARBA" id="ARBA00023136"/>
    </source>
</evidence>
<dbReference type="SUPFAM" id="SSF158472">
    <property type="entry name" value="HAMP domain-like"/>
    <property type="match status" value="1"/>
</dbReference>
<keyword evidence="9" id="KW-0902">Two-component regulatory system</keyword>
<proteinExistence type="predicted"/>
<feature type="region of interest" description="Disordered" evidence="11">
    <location>
        <begin position="128"/>
        <end position="153"/>
    </location>
</feature>
<feature type="region of interest" description="Disordered" evidence="11">
    <location>
        <begin position="464"/>
        <end position="488"/>
    </location>
</feature>
<dbReference type="PANTHER" id="PTHR45436">
    <property type="entry name" value="SENSOR HISTIDINE KINASE YKOH"/>
    <property type="match status" value="1"/>
</dbReference>
<protein>
    <recommendedName>
        <fullName evidence="3">histidine kinase</fullName>
        <ecNumber evidence="3">2.7.13.3</ecNumber>
    </recommendedName>
</protein>
<evidence type="ECO:0000256" key="3">
    <source>
        <dbReference type="ARBA" id="ARBA00012438"/>
    </source>
</evidence>
<evidence type="ECO:0000256" key="7">
    <source>
        <dbReference type="ARBA" id="ARBA00022777"/>
    </source>
</evidence>
<dbReference type="GO" id="GO:0000155">
    <property type="term" value="F:phosphorelay sensor kinase activity"/>
    <property type="evidence" value="ECO:0007669"/>
    <property type="project" value="InterPro"/>
</dbReference>
<dbReference type="Gene3D" id="3.30.565.10">
    <property type="entry name" value="Histidine kinase-like ATPase, C-terminal domain"/>
    <property type="match status" value="1"/>
</dbReference>
<dbReference type="InterPro" id="IPR036097">
    <property type="entry name" value="HisK_dim/P_sf"/>
</dbReference>
<dbReference type="SMART" id="SM00388">
    <property type="entry name" value="HisKA"/>
    <property type="match status" value="1"/>
</dbReference>